<dbReference type="InterPro" id="IPR019776">
    <property type="entry name" value="Flagellar_basal_body_rod_CS"/>
</dbReference>
<keyword evidence="8" id="KW-0282">Flagellum</keyword>
<dbReference type="Pfam" id="PF06429">
    <property type="entry name" value="Flg_bbr_C"/>
    <property type="match status" value="1"/>
</dbReference>
<feature type="domain" description="Flagellar hook protein FlgE/F/G-like D1" evidence="7">
    <location>
        <begin position="87"/>
        <end position="152"/>
    </location>
</feature>
<dbReference type="PROSITE" id="PS00588">
    <property type="entry name" value="FLAGELLA_BB_ROD"/>
    <property type="match status" value="1"/>
</dbReference>
<dbReference type="NCBIfam" id="TIGR03506">
    <property type="entry name" value="FlgEFG_subfam"/>
    <property type="match status" value="1"/>
</dbReference>
<dbReference type="InterPro" id="IPR001444">
    <property type="entry name" value="Flag_bb_rod_N"/>
</dbReference>
<evidence type="ECO:0000259" key="5">
    <source>
        <dbReference type="Pfam" id="PF00460"/>
    </source>
</evidence>
<feature type="domain" description="Flagellar basal-body/hook protein C-terminal" evidence="6">
    <location>
        <begin position="195"/>
        <end position="237"/>
    </location>
</feature>
<evidence type="ECO:0000313" key="8">
    <source>
        <dbReference type="EMBL" id="MFC0407520.1"/>
    </source>
</evidence>
<dbReference type="Pfam" id="PF00460">
    <property type="entry name" value="Flg_bb_rod"/>
    <property type="match status" value="1"/>
</dbReference>
<sequence length="245" mass="26521">MDNAGYIALSRLAAQARATEVLANNMANADTPGFQAVRPIFASFMDRQHDVDAPASGQSMAMSWDRATWRDEAAGPIQTTGNPLDVAISGEGFFALQTPKGERYTRAGRFTLGQDGTVMDADGNALMGTTGAPLQVGVGDTRLTISGEGVLSSENGEIGRIRVVRFADGQKPRAEGDRLLSTEDPPEEMARPALVQGAVEGSNVKPILEMTRLTDTQREFEFAAQFVEREDQRIRDAVDRIMKRS</sequence>
<protein>
    <submittedName>
        <fullName evidence="8">Flagellar hook-basal body complex protein</fullName>
    </submittedName>
</protein>
<comment type="similarity">
    <text evidence="2 4">Belongs to the flagella basal body rod proteins family.</text>
</comment>
<dbReference type="InterPro" id="IPR020013">
    <property type="entry name" value="Flagellar_FlgE/F/G"/>
</dbReference>
<evidence type="ECO:0000256" key="2">
    <source>
        <dbReference type="ARBA" id="ARBA00009677"/>
    </source>
</evidence>
<accession>A0ABV6JP75</accession>
<evidence type="ECO:0000259" key="7">
    <source>
        <dbReference type="Pfam" id="PF22692"/>
    </source>
</evidence>
<evidence type="ECO:0000256" key="4">
    <source>
        <dbReference type="RuleBase" id="RU362116"/>
    </source>
</evidence>
<dbReference type="Pfam" id="PF22692">
    <property type="entry name" value="LlgE_F_G_D1"/>
    <property type="match status" value="1"/>
</dbReference>
<keyword evidence="9" id="KW-1185">Reference proteome</keyword>
<reference evidence="8 9" key="1">
    <citation type="submission" date="2024-09" db="EMBL/GenBank/DDBJ databases">
        <authorList>
            <person name="Sun Q."/>
            <person name="Mori K."/>
        </authorList>
    </citation>
    <scope>NUCLEOTIDE SEQUENCE [LARGE SCALE GENOMIC DNA]</scope>
    <source>
        <strain evidence="8 9">TBRC 5777</strain>
    </source>
</reference>
<evidence type="ECO:0000313" key="9">
    <source>
        <dbReference type="Proteomes" id="UP001589865"/>
    </source>
</evidence>
<keyword evidence="8" id="KW-0966">Cell projection</keyword>
<comment type="caution">
    <text evidence="8">The sequence shown here is derived from an EMBL/GenBank/DDBJ whole genome shotgun (WGS) entry which is preliminary data.</text>
</comment>
<dbReference type="RefSeq" id="WP_377043236.1">
    <property type="nucleotide sequence ID" value="NZ_JBHLUN010000003.1"/>
</dbReference>
<dbReference type="PANTHER" id="PTHR30435">
    <property type="entry name" value="FLAGELLAR PROTEIN"/>
    <property type="match status" value="1"/>
</dbReference>
<dbReference type="EMBL" id="JBHLUN010000003">
    <property type="protein sequence ID" value="MFC0407520.1"/>
    <property type="molecule type" value="Genomic_DNA"/>
</dbReference>
<dbReference type="InterPro" id="IPR053967">
    <property type="entry name" value="LlgE_F_G-like_D1"/>
</dbReference>
<organism evidence="8 9">
    <name type="scientific">Roseomonas elaeocarpi</name>
    <dbReference type="NCBI Taxonomy" id="907779"/>
    <lineage>
        <taxon>Bacteria</taxon>
        <taxon>Pseudomonadati</taxon>
        <taxon>Pseudomonadota</taxon>
        <taxon>Alphaproteobacteria</taxon>
        <taxon>Acetobacterales</taxon>
        <taxon>Roseomonadaceae</taxon>
        <taxon>Roseomonas</taxon>
    </lineage>
</organism>
<evidence type="ECO:0000259" key="6">
    <source>
        <dbReference type="Pfam" id="PF06429"/>
    </source>
</evidence>
<evidence type="ECO:0000256" key="1">
    <source>
        <dbReference type="ARBA" id="ARBA00004117"/>
    </source>
</evidence>
<dbReference type="Proteomes" id="UP001589865">
    <property type="component" value="Unassembled WGS sequence"/>
</dbReference>
<proteinExistence type="inferred from homology"/>
<keyword evidence="3 4" id="KW-0975">Bacterial flagellum</keyword>
<gene>
    <name evidence="8" type="ORF">ACFFGY_04625</name>
</gene>
<evidence type="ECO:0000256" key="3">
    <source>
        <dbReference type="ARBA" id="ARBA00023143"/>
    </source>
</evidence>
<dbReference type="InterPro" id="IPR037925">
    <property type="entry name" value="FlgE/F/G-like"/>
</dbReference>
<dbReference type="SUPFAM" id="SSF117143">
    <property type="entry name" value="Flagellar hook protein flgE"/>
    <property type="match status" value="1"/>
</dbReference>
<comment type="subcellular location">
    <subcellularLocation>
        <location evidence="1 4">Bacterial flagellum basal body</location>
    </subcellularLocation>
</comment>
<dbReference type="PANTHER" id="PTHR30435:SF19">
    <property type="entry name" value="FLAGELLAR BASAL-BODY ROD PROTEIN FLGG"/>
    <property type="match status" value="1"/>
</dbReference>
<dbReference type="InterPro" id="IPR010930">
    <property type="entry name" value="Flg_bb/hook_C_dom"/>
</dbReference>
<keyword evidence="8" id="KW-0969">Cilium</keyword>
<feature type="domain" description="Flagellar basal body rod protein N-terminal" evidence="5">
    <location>
        <begin position="6"/>
        <end position="35"/>
    </location>
</feature>
<name>A0ABV6JP75_9PROT</name>